<dbReference type="InterPro" id="IPR000489">
    <property type="entry name" value="Pterin-binding_dom"/>
</dbReference>
<dbReference type="PANTHER" id="PTHR20941">
    <property type="entry name" value="FOLATE SYNTHESIS PROTEINS"/>
    <property type="match status" value="1"/>
</dbReference>
<evidence type="ECO:0000256" key="9">
    <source>
        <dbReference type="RuleBase" id="RU361205"/>
    </source>
</evidence>
<evidence type="ECO:0000256" key="1">
    <source>
        <dbReference type="ARBA" id="ARBA00000012"/>
    </source>
</evidence>
<evidence type="ECO:0000256" key="4">
    <source>
        <dbReference type="ARBA" id="ARBA00012458"/>
    </source>
</evidence>
<dbReference type="PATRIC" id="fig|1514904.3.peg.1020"/>
<reference evidence="11 12" key="1">
    <citation type="submission" date="2015-01" db="EMBL/GenBank/DDBJ databases">
        <title>Ahrensia donghaiensis sp. nov., a novel dimethylsulphoniopropionate-cleavage bacterium isolated from seawater and emended descriptions of the genus Ahrensia and Ahrensia kielensis.</title>
        <authorList>
            <person name="Liu J."/>
        </authorList>
    </citation>
    <scope>NUCLEOTIDE SEQUENCE [LARGE SCALE GENOMIC DNA]</scope>
    <source>
        <strain evidence="11 12">LZD062</strain>
    </source>
</reference>
<dbReference type="UniPathway" id="UPA00077">
    <property type="reaction ID" value="UER00156"/>
</dbReference>
<evidence type="ECO:0000256" key="7">
    <source>
        <dbReference type="ARBA" id="ARBA00022842"/>
    </source>
</evidence>
<dbReference type="SUPFAM" id="SSF51717">
    <property type="entry name" value="Dihydropteroate synthetase-like"/>
    <property type="match status" value="1"/>
</dbReference>
<dbReference type="CDD" id="cd00739">
    <property type="entry name" value="DHPS"/>
    <property type="match status" value="1"/>
</dbReference>
<evidence type="ECO:0000256" key="8">
    <source>
        <dbReference type="ARBA" id="ARBA00022909"/>
    </source>
</evidence>
<dbReference type="PROSITE" id="PS00793">
    <property type="entry name" value="DHPS_2"/>
    <property type="match status" value="1"/>
</dbReference>
<evidence type="ECO:0000313" key="11">
    <source>
        <dbReference type="EMBL" id="KPB00919.1"/>
    </source>
</evidence>
<keyword evidence="5 9" id="KW-0808">Transferase</keyword>
<dbReference type="Proteomes" id="UP000038011">
    <property type="component" value="Unassembled WGS sequence"/>
</dbReference>
<evidence type="ECO:0000313" key="12">
    <source>
        <dbReference type="Proteomes" id="UP000038011"/>
    </source>
</evidence>
<dbReference type="AlphaFoldDB" id="A0A0M9GMF1"/>
<dbReference type="OrthoDB" id="9811744at2"/>
<evidence type="ECO:0000256" key="2">
    <source>
        <dbReference type="ARBA" id="ARBA00001946"/>
    </source>
</evidence>
<dbReference type="STRING" id="1514904.SU32_10900"/>
<dbReference type="GO" id="GO:0046872">
    <property type="term" value="F:metal ion binding"/>
    <property type="evidence" value="ECO:0007669"/>
    <property type="project" value="UniProtKB-KW"/>
</dbReference>
<evidence type="ECO:0000256" key="5">
    <source>
        <dbReference type="ARBA" id="ARBA00022679"/>
    </source>
</evidence>
<comment type="function">
    <text evidence="9">Catalyzes the condensation of para-aminobenzoate (pABA) with 6-hydroxymethyl-7,8-dihydropterin diphosphate (DHPt-PP) to form 7,8-dihydropteroate (H2Pte), the immediate precursor of folate derivatives.</text>
</comment>
<name>A0A0M9GMF1_9HYPH</name>
<keyword evidence="8 9" id="KW-0289">Folate biosynthesis</keyword>
<keyword evidence="6 9" id="KW-0479">Metal-binding</keyword>
<dbReference type="PROSITE" id="PS50972">
    <property type="entry name" value="PTERIN_BINDING"/>
    <property type="match status" value="1"/>
</dbReference>
<comment type="pathway">
    <text evidence="3 9">Cofactor biosynthesis; tetrahydrofolate biosynthesis; 7,8-dihydrofolate from 2-amino-4-hydroxy-6-hydroxymethyl-7,8-dihydropteridine diphosphate and 4-aminobenzoate: step 1/2.</text>
</comment>
<dbReference type="EMBL" id="JXMU01000015">
    <property type="protein sequence ID" value="KPB00919.1"/>
    <property type="molecule type" value="Genomic_DNA"/>
</dbReference>
<feature type="domain" description="Pterin-binding" evidence="10">
    <location>
        <begin position="24"/>
        <end position="273"/>
    </location>
</feature>
<evidence type="ECO:0000256" key="3">
    <source>
        <dbReference type="ARBA" id="ARBA00004763"/>
    </source>
</evidence>
<dbReference type="InterPro" id="IPR006390">
    <property type="entry name" value="DHP_synth_dom"/>
</dbReference>
<dbReference type="EC" id="2.5.1.15" evidence="4 9"/>
<dbReference type="InterPro" id="IPR011005">
    <property type="entry name" value="Dihydropteroate_synth-like_sf"/>
</dbReference>
<dbReference type="Pfam" id="PF00809">
    <property type="entry name" value="Pterin_bind"/>
    <property type="match status" value="1"/>
</dbReference>
<comment type="cofactor">
    <cofactor evidence="2 9">
        <name>Mg(2+)</name>
        <dbReference type="ChEBI" id="CHEBI:18420"/>
    </cofactor>
</comment>
<evidence type="ECO:0000256" key="6">
    <source>
        <dbReference type="ARBA" id="ARBA00022723"/>
    </source>
</evidence>
<evidence type="ECO:0000259" key="10">
    <source>
        <dbReference type="PROSITE" id="PS50972"/>
    </source>
</evidence>
<dbReference type="NCBIfam" id="TIGR01496">
    <property type="entry name" value="DHPS"/>
    <property type="match status" value="1"/>
</dbReference>
<proteinExistence type="inferred from homology"/>
<comment type="similarity">
    <text evidence="9">Belongs to the DHPS family.</text>
</comment>
<dbReference type="GO" id="GO:0046654">
    <property type="term" value="P:tetrahydrofolate biosynthetic process"/>
    <property type="evidence" value="ECO:0007669"/>
    <property type="project" value="UniProtKB-UniPathway"/>
</dbReference>
<dbReference type="PROSITE" id="PS00792">
    <property type="entry name" value="DHPS_1"/>
    <property type="match status" value="1"/>
</dbReference>
<comment type="caution">
    <text evidence="11">The sequence shown here is derived from an EMBL/GenBank/DDBJ whole genome shotgun (WGS) entry which is preliminary data.</text>
</comment>
<dbReference type="PANTHER" id="PTHR20941:SF1">
    <property type="entry name" value="FOLIC ACID SYNTHESIS PROTEIN FOL1"/>
    <property type="match status" value="1"/>
</dbReference>
<keyword evidence="12" id="KW-1185">Reference proteome</keyword>
<protein>
    <recommendedName>
        <fullName evidence="4 9">Dihydropteroate synthase</fullName>
        <shortName evidence="9">DHPS</shortName>
        <ecNumber evidence="4 9">2.5.1.15</ecNumber>
    </recommendedName>
    <alternativeName>
        <fullName evidence="9">Dihydropteroate pyrophosphorylase</fullName>
    </alternativeName>
</protein>
<dbReference type="GO" id="GO:0046656">
    <property type="term" value="P:folic acid biosynthetic process"/>
    <property type="evidence" value="ECO:0007669"/>
    <property type="project" value="UniProtKB-KW"/>
</dbReference>
<keyword evidence="7 9" id="KW-0460">Magnesium</keyword>
<sequence length="286" mass="30710">MLDPFRKRQWHLASDRTITLGPLGHLMGVVNVTPDSFSDGGKFADPQSAATQAVKLANDGATIIDIGAESTKPNADPVDGDEEQARLIPALEAIIAAAPETLISLDTYRASTAEKGLAAGAHIVNDVWGLQKEPDIARVATEYGAGIVIMHTNRGRDVLSDVIEDQKQFFGRSLKIAEQAGLNENQIMLDPGFGFGKETAEINIELMNRFAELHVLGFPFLIGTSRKRFLGTITGRQAQDRDMATAATTALLRKNGAAIFRVHDINVNADALKLADALIASGQRPS</sequence>
<dbReference type="RefSeq" id="WP_053999399.1">
    <property type="nucleotide sequence ID" value="NZ_JXMU01000015.1"/>
</dbReference>
<accession>A0A0M9GMF1</accession>
<dbReference type="InterPro" id="IPR045031">
    <property type="entry name" value="DHP_synth-like"/>
</dbReference>
<comment type="catalytic activity">
    <reaction evidence="1">
        <text>(7,8-dihydropterin-6-yl)methyl diphosphate + 4-aminobenzoate = 7,8-dihydropteroate + diphosphate</text>
        <dbReference type="Rhea" id="RHEA:19949"/>
        <dbReference type="ChEBI" id="CHEBI:17836"/>
        <dbReference type="ChEBI" id="CHEBI:17839"/>
        <dbReference type="ChEBI" id="CHEBI:33019"/>
        <dbReference type="ChEBI" id="CHEBI:72950"/>
        <dbReference type="EC" id="2.5.1.15"/>
    </reaction>
</comment>
<gene>
    <name evidence="11" type="ORF">SU32_10900</name>
</gene>
<dbReference type="GO" id="GO:0005829">
    <property type="term" value="C:cytosol"/>
    <property type="evidence" value="ECO:0007669"/>
    <property type="project" value="TreeGrafter"/>
</dbReference>
<dbReference type="Gene3D" id="3.20.20.20">
    <property type="entry name" value="Dihydropteroate synthase-like"/>
    <property type="match status" value="1"/>
</dbReference>
<dbReference type="GO" id="GO:0004156">
    <property type="term" value="F:dihydropteroate synthase activity"/>
    <property type="evidence" value="ECO:0007669"/>
    <property type="project" value="UniProtKB-EC"/>
</dbReference>
<organism evidence="11 12">
    <name type="scientific">Ahrensia marina</name>
    <dbReference type="NCBI Taxonomy" id="1514904"/>
    <lineage>
        <taxon>Bacteria</taxon>
        <taxon>Pseudomonadati</taxon>
        <taxon>Pseudomonadota</taxon>
        <taxon>Alphaproteobacteria</taxon>
        <taxon>Hyphomicrobiales</taxon>
        <taxon>Ahrensiaceae</taxon>
        <taxon>Ahrensia</taxon>
    </lineage>
</organism>